<keyword evidence="8" id="KW-0902">Two-component regulatory system</keyword>
<evidence type="ECO:0000256" key="3">
    <source>
        <dbReference type="ARBA" id="ARBA00022553"/>
    </source>
</evidence>
<accession>A0A6L6YHB2</accession>
<feature type="chain" id="PRO_5026920448" description="histidine kinase" evidence="9">
    <location>
        <begin position="41"/>
        <end position="618"/>
    </location>
</feature>
<keyword evidence="12" id="KW-1185">Reference proteome</keyword>
<evidence type="ECO:0000313" key="12">
    <source>
        <dbReference type="Proteomes" id="UP000472580"/>
    </source>
</evidence>
<evidence type="ECO:0000259" key="10">
    <source>
        <dbReference type="PROSITE" id="PS50109"/>
    </source>
</evidence>
<dbReference type="InterPro" id="IPR003594">
    <property type="entry name" value="HATPase_dom"/>
</dbReference>
<evidence type="ECO:0000256" key="9">
    <source>
        <dbReference type="SAM" id="SignalP"/>
    </source>
</evidence>
<dbReference type="Proteomes" id="UP000472580">
    <property type="component" value="Unassembled WGS sequence"/>
</dbReference>
<dbReference type="InterPro" id="IPR036890">
    <property type="entry name" value="HATPase_C_sf"/>
</dbReference>
<dbReference type="PANTHER" id="PTHR43065:SF10">
    <property type="entry name" value="PEROXIDE STRESS-ACTIVATED HISTIDINE KINASE MAK3"/>
    <property type="match status" value="1"/>
</dbReference>
<evidence type="ECO:0000313" key="11">
    <source>
        <dbReference type="EMBL" id="MVX57115.1"/>
    </source>
</evidence>
<dbReference type="PROSITE" id="PS50109">
    <property type="entry name" value="HIS_KIN"/>
    <property type="match status" value="1"/>
</dbReference>
<dbReference type="EC" id="2.7.13.3" evidence="2"/>
<proteinExistence type="predicted"/>
<dbReference type="SMART" id="SM00388">
    <property type="entry name" value="HisKA"/>
    <property type="match status" value="1"/>
</dbReference>
<dbReference type="EMBL" id="WSRP01000022">
    <property type="protein sequence ID" value="MVX57115.1"/>
    <property type="molecule type" value="Genomic_DNA"/>
</dbReference>
<dbReference type="Pfam" id="PF12974">
    <property type="entry name" value="Phosphonate-bd"/>
    <property type="match status" value="1"/>
</dbReference>
<keyword evidence="3" id="KW-0597">Phosphoprotein</keyword>
<evidence type="ECO:0000256" key="8">
    <source>
        <dbReference type="ARBA" id="ARBA00023012"/>
    </source>
</evidence>
<protein>
    <recommendedName>
        <fullName evidence="2">histidine kinase</fullName>
        <ecNumber evidence="2">2.7.13.3</ecNumber>
    </recommendedName>
</protein>
<dbReference type="GO" id="GO:0000155">
    <property type="term" value="F:phosphorelay sensor kinase activity"/>
    <property type="evidence" value="ECO:0007669"/>
    <property type="project" value="InterPro"/>
</dbReference>
<keyword evidence="4" id="KW-0808">Transferase</keyword>
<keyword evidence="5" id="KW-0547">Nucleotide-binding</keyword>
<feature type="domain" description="Histidine kinase" evidence="10">
    <location>
        <begin position="397"/>
        <end position="615"/>
    </location>
</feature>
<dbReference type="Pfam" id="PF00512">
    <property type="entry name" value="HisKA"/>
    <property type="match status" value="1"/>
</dbReference>
<keyword evidence="7" id="KW-0067">ATP-binding</keyword>
<dbReference type="Gene3D" id="3.30.565.10">
    <property type="entry name" value="Histidine kinase-like ATPase, C-terminal domain"/>
    <property type="match status" value="1"/>
</dbReference>
<reference evidence="11 12" key="1">
    <citation type="submission" date="2019-12" db="EMBL/GenBank/DDBJ databases">
        <title>Microbes associate with the intestines of laboratory mice.</title>
        <authorList>
            <person name="Navarre W."/>
            <person name="Wong E."/>
        </authorList>
    </citation>
    <scope>NUCLEOTIDE SEQUENCE [LARGE SCALE GENOMIC DNA]</scope>
    <source>
        <strain evidence="11 12">NM82_D38</strain>
    </source>
</reference>
<dbReference type="SUPFAM" id="SSF53850">
    <property type="entry name" value="Periplasmic binding protein-like II"/>
    <property type="match status" value="1"/>
</dbReference>
<dbReference type="InterPro" id="IPR005467">
    <property type="entry name" value="His_kinase_dom"/>
</dbReference>
<keyword evidence="9" id="KW-0732">Signal</keyword>
<name>A0A6L6YHB2_9BURK</name>
<dbReference type="InterPro" id="IPR003661">
    <property type="entry name" value="HisK_dim/P_dom"/>
</dbReference>
<dbReference type="Pfam" id="PF02518">
    <property type="entry name" value="HATPase_c"/>
    <property type="match status" value="1"/>
</dbReference>
<dbReference type="AlphaFoldDB" id="A0A6L6YHB2"/>
<comment type="caution">
    <text evidence="11">The sequence shown here is derived from an EMBL/GenBank/DDBJ whole genome shotgun (WGS) entry which is preliminary data.</text>
</comment>
<keyword evidence="6" id="KW-0418">Kinase</keyword>
<evidence type="ECO:0000256" key="7">
    <source>
        <dbReference type="ARBA" id="ARBA00022840"/>
    </source>
</evidence>
<dbReference type="InterPro" id="IPR036097">
    <property type="entry name" value="HisK_dim/P_sf"/>
</dbReference>
<dbReference type="SUPFAM" id="SSF47384">
    <property type="entry name" value="Homodimeric domain of signal transducing histidine kinase"/>
    <property type="match status" value="1"/>
</dbReference>
<evidence type="ECO:0000256" key="2">
    <source>
        <dbReference type="ARBA" id="ARBA00012438"/>
    </source>
</evidence>
<dbReference type="Gene3D" id="3.40.190.10">
    <property type="entry name" value="Periplasmic binding protein-like II"/>
    <property type="match status" value="1"/>
</dbReference>
<feature type="signal peptide" evidence="9">
    <location>
        <begin position="1"/>
        <end position="40"/>
    </location>
</feature>
<evidence type="ECO:0000256" key="4">
    <source>
        <dbReference type="ARBA" id="ARBA00022679"/>
    </source>
</evidence>
<gene>
    <name evidence="11" type="ORF">E5987_07830</name>
</gene>
<dbReference type="SMART" id="SM00387">
    <property type="entry name" value="HATPase_c"/>
    <property type="match status" value="1"/>
</dbReference>
<sequence>MLQGIRPSVHFRSQGYRMVKRKIYALILMFALAFAFFASAAETERPVIRVGFAQGLEMNIEQNTLNPTLHYLQQRLPQYDFVLEQISPVDTLEEIRKSKLNFFFAPSNFYVEIIHDIPLTHIVTRSTLEAENPARTLGSVFFTKADRDDIKDLADLKGKSCAASLPNSLGGWLAALGEIKRNGWNPDKFFSKVSFLQFQTPDVLNAVLVGAADVGVLSTCTLENAVRSGIISQDSIKVINQKNENANSLKCVRSTEALYPDLVFVAVKGTPETIIKNVAIALLAMPDFDHYRWSIEDNYYAVRSLLEDLQLGPYAYMRDNTVPALFKRFKTEILTALGLILFLVLNELRLHWLVNRKTRELHQALKDKIAADKTLQSERKKMALLERNGVISQMSSIIAHEAKQPLGTILNYLEILRMKQEVSPEKDPIVLSAINHVAQQVGRLNSLVESVRNFAKKKENPLIPSDLVEITEKAIRSFRRNEPEYDAVKVNFLNGAGKALVRSDPVSLELLIINLLRNGAHAALEAEKKQKPFIKITISRIESSRFELKIENSGNVMTDEQMARLISLGESVKAEGLGLGLSIIRSIADHHSADLSFRKRKGGGVAALLEIDQLEIET</sequence>
<evidence type="ECO:0000256" key="1">
    <source>
        <dbReference type="ARBA" id="ARBA00000085"/>
    </source>
</evidence>
<evidence type="ECO:0000256" key="5">
    <source>
        <dbReference type="ARBA" id="ARBA00022741"/>
    </source>
</evidence>
<dbReference type="GO" id="GO:0005524">
    <property type="term" value="F:ATP binding"/>
    <property type="evidence" value="ECO:0007669"/>
    <property type="project" value="UniProtKB-KW"/>
</dbReference>
<dbReference type="SUPFAM" id="SSF55874">
    <property type="entry name" value="ATPase domain of HSP90 chaperone/DNA topoisomerase II/histidine kinase"/>
    <property type="match status" value="1"/>
</dbReference>
<dbReference type="PANTHER" id="PTHR43065">
    <property type="entry name" value="SENSOR HISTIDINE KINASE"/>
    <property type="match status" value="1"/>
</dbReference>
<dbReference type="CDD" id="cd00082">
    <property type="entry name" value="HisKA"/>
    <property type="match status" value="1"/>
</dbReference>
<dbReference type="Gene3D" id="1.10.287.130">
    <property type="match status" value="1"/>
</dbReference>
<evidence type="ECO:0000256" key="6">
    <source>
        <dbReference type="ARBA" id="ARBA00022777"/>
    </source>
</evidence>
<comment type="catalytic activity">
    <reaction evidence="1">
        <text>ATP + protein L-histidine = ADP + protein N-phospho-L-histidine.</text>
        <dbReference type="EC" id="2.7.13.3"/>
    </reaction>
</comment>
<organism evidence="11 12">
    <name type="scientific">Parasutterella muris</name>
    <dbReference type="NCBI Taxonomy" id="2565572"/>
    <lineage>
        <taxon>Bacteria</taxon>
        <taxon>Pseudomonadati</taxon>
        <taxon>Pseudomonadota</taxon>
        <taxon>Betaproteobacteria</taxon>
        <taxon>Burkholderiales</taxon>
        <taxon>Sutterellaceae</taxon>
        <taxon>Parasutterella</taxon>
    </lineage>
</organism>